<sequence length="245" mass="29168">MGYFLVVAKQINYKIIMGVVDKILYNFNNGVDILSCNNDLSLVDCSGKLYEYETKVNLDNFGDLAETLRIIKSLKILKFENRSEMHYLFNISENIIAYLVFVDGLSQVWIKFKYDINKINTSEFKIPLILRRGKKFRPGDYNYKRAFHTLMKGKYYDSYYKKCINYFFRYNNFFYSLSLSLVNNQNGFQHNQMEFEYEGVLKGMDNPNREDILKGFDLLFKNSFPFLFGKFNTETKYEALKNQFR</sequence>
<gene>
    <name evidence="1" type="ORF">A2406_04135</name>
</gene>
<protein>
    <submittedName>
        <fullName evidence="1">Uncharacterized protein</fullName>
    </submittedName>
</protein>
<dbReference type="Proteomes" id="UP000177626">
    <property type="component" value="Unassembled WGS sequence"/>
</dbReference>
<dbReference type="AlphaFoldDB" id="A0A1G2C010"/>
<comment type="caution">
    <text evidence="1">The sequence shown here is derived from an EMBL/GenBank/DDBJ whole genome shotgun (WGS) entry which is preliminary data.</text>
</comment>
<accession>A0A1G2C010</accession>
<organism evidence="1 2">
    <name type="scientific">Candidatus Komeilibacteria bacterium RIFOXYC1_FULL_37_11</name>
    <dbReference type="NCBI Taxonomy" id="1798555"/>
    <lineage>
        <taxon>Bacteria</taxon>
        <taxon>Candidatus Komeiliibacteriota</taxon>
    </lineage>
</organism>
<evidence type="ECO:0000313" key="1">
    <source>
        <dbReference type="EMBL" id="OGY93727.1"/>
    </source>
</evidence>
<evidence type="ECO:0000313" key="2">
    <source>
        <dbReference type="Proteomes" id="UP000177626"/>
    </source>
</evidence>
<reference evidence="1 2" key="1">
    <citation type="journal article" date="2016" name="Nat. Commun.">
        <title>Thousands of microbial genomes shed light on interconnected biogeochemical processes in an aquifer system.</title>
        <authorList>
            <person name="Anantharaman K."/>
            <person name="Brown C.T."/>
            <person name="Hug L.A."/>
            <person name="Sharon I."/>
            <person name="Castelle C.J."/>
            <person name="Probst A.J."/>
            <person name="Thomas B.C."/>
            <person name="Singh A."/>
            <person name="Wilkins M.J."/>
            <person name="Karaoz U."/>
            <person name="Brodie E.L."/>
            <person name="Williams K.H."/>
            <person name="Hubbard S.S."/>
            <person name="Banfield J.F."/>
        </authorList>
    </citation>
    <scope>NUCLEOTIDE SEQUENCE [LARGE SCALE GENOMIC DNA]</scope>
</reference>
<name>A0A1G2C010_9BACT</name>
<proteinExistence type="predicted"/>
<dbReference type="EMBL" id="MHKQ01000018">
    <property type="protein sequence ID" value="OGY93727.1"/>
    <property type="molecule type" value="Genomic_DNA"/>
</dbReference>